<gene>
    <name evidence="2" type="ORF">EXIGLDRAFT_829935</name>
</gene>
<protein>
    <submittedName>
        <fullName evidence="2">Uncharacterized protein</fullName>
    </submittedName>
</protein>
<organism evidence="2 3">
    <name type="scientific">Exidia glandulosa HHB12029</name>
    <dbReference type="NCBI Taxonomy" id="1314781"/>
    <lineage>
        <taxon>Eukaryota</taxon>
        <taxon>Fungi</taxon>
        <taxon>Dikarya</taxon>
        <taxon>Basidiomycota</taxon>
        <taxon>Agaricomycotina</taxon>
        <taxon>Agaricomycetes</taxon>
        <taxon>Auriculariales</taxon>
        <taxon>Exidiaceae</taxon>
        <taxon>Exidia</taxon>
    </lineage>
</organism>
<dbReference type="EMBL" id="KV425893">
    <property type="protein sequence ID" value="KZW01455.1"/>
    <property type="molecule type" value="Genomic_DNA"/>
</dbReference>
<proteinExistence type="predicted"/>
<accession>A0A165P037</accession>
<dbReference type="InParanoid" id="A0A165P037"/>
<dbReference type="OrthoDB" id="3356389at2759"/>
<keyword evidence="3" id="KW-1185">Reference proteome</keyword>
<feature type="region of interest" description="Disordered" evidence="1">
    <location>
        <begin position="329"/>
        <end position="348"/>
    </location>
</feature>
<evidence type="ECO:0000313" key="2">
    <source>
        <dbReference type="EMBL" id="KZW01455.1"/>
    </source>
</evidence>
<sequence length="620" mass="68835">MPPTTMTSSEEAVVRLRQELQAGDNPDSVLQRIKDSIIWAPALAQSAAGKDLFAAISSSPWSPAWVAANAAYHAQLRDAEWQETEERWWSYPPVTADVSEVLELTFIDATPGDERWEPERIPCSAGEPFSHAAQRFRVVANKKHRHPLRPSLDYNLILEVRGSTRATFDSVASRTVSYLLGELKNGHSVQYVRDDGRPVDLRRWPALLFAPWDRARIMPSWCTTPESWFEPVPPPGFNAAKVPVDGAQFYLAVPTLHIPGIGIVPSASKPQLIARTLYWPVRYLKLMLTLGEYPLDEGRDYVPVPQRLVSSALTTEAARALLGRYIQSSSDIPRDDEPPKNKKRKKIASASDSQTLAIAWGLTLDDEGQPDWLHCVQPLLQWQDDYALDLKGLSRSLGQPHVRYKNCVWIGAAVLDADRRALECNVEENELQEVQRDGSSDWTERTQQWIKNLNTEGIDKLVEVAHDGAFVAGDIELSKADTDEWEAVILGAKPGLWRVFIGASGTVHLAWVREGELDYNALPQFSGDVVESEGDNWEELASFSVDSGMVGLFSKSALDTLVGDCDKQFAYETLVDAMNLDDLGGFMPGGIIISGDDGGYVVEGIKDDDGEVVKLRMRAD</sequence>
<name>A0A165P037_EXIGL</name>
<evidence type="ECO:0000256" key="1">
    <source>
        <dbReference type="SAM" id="MobiDB-lite"/>
    </source>
</evidence>
<dbReference type="AlphaFoldDB" id="A0A165P037"/>
<evidence type="ECO:0000313" key="3">
    <source>
        <dbReference type="Proteomes" id="UP000077266"/>
    </source>
</evidence>
<dbReference type="Proteomes" id="UP000077266">
    <property type="component" value="Unassembled WGS sequence"/>
</dbReference>
<reference evidence="2 3" key="1">
    <citation type="journal article" date="2016" name="Mol. Biol. Evol.">
        <title>Comparative Genomics of Early-Diverging Mushroom-Forming Fungi Provides Insights into the Origins of Lignocellulose Decay Capabilities.</title>
        <authorList>
            <person name="Nagy L.G."/>
            <person name="Riley R."/>
            <person name="Tritt A."/>
            <person name="Adam C."/>
            <person name="Daum C."/>
            <person name="Floudas D."/>
            <person name="Sun H."/>
            <person name="Yadav J.S."/>
            <person name="Pangilinan J."/>
            <person name="Larsson K.H."/>
            <person name="Matsuura K."/>
            <person name="Barry K."/>
            <person name="Labutti K."/>
            <person name="Kuo R."/>
            <person name="Ohm R.A."/>
            <person name="Bhattacharya S.S."/>
            <person name="Shirouzu T."/>
            <person name="Yoshinaga Y."/>
            <person name="Martin F.M."/>
            <person name="Grigoriev I.V."/>
            <person name="Hibbett D.S."/>
        </authorList>
    </citation>
    <scope>NUCLEOTIDE SEQUENCE [LARGE SCALE GENOMIC DNA]</scope>
    <source>
        <strain evidence="2 3">HHB12029</strain>
    </source>
</reference>